<evidence type="ECO:0000259" key="2">
    <source>
        <dbReference type="Pfam" id="PF14358"/>
    </source>
</evidence>
<dbReference type="Pfam" id="PF14358">
    <property type="entry name" value="DUF4405"/>
    <property type="match status" value="1"/>
</dbReference>
<protein>
    <recommendedName>
        <fullName evidence="2">Flavinylation-associated cytochrome domain-containing protein</fullName>
    </recommendedName>
</protein>
<keyword evidence="4" id="KW-1185">Reference proteome</keyword>
<feature type="transmembrane region" description="Helical" evidence="1">
    <location>
        <begin position="68"/>
        <end position="92"/>
    </location>
</feature>
<reference evidence="3 4" key="1">
    <citation type="submission" date="2017-11" db="EMBL/GenBank/DDBJ databases">
        <title>Isolation and Characterization of Methanofollis Species from Methane Seep Offshore SW Taiwan.</title>
        <authorList>
            <person name="Teng N.-H."/>
            <person name="Lai M.-C."/>
            <person name="Chen S.-C."/>
        </authorList>
    </citation>
    <scope>NUCLEOTIDE SEQUENCE [LARGE SCALE GENOMIC DNA]</scope>
    <source>
        <strain evidence="3 4">FWC-SCC2</strain>
    </source>
</reference>
<dbReference type="EMBL" id="PGCL01000001">
    <property type="protein sequence ID" value="TAJ45513.1"/>
    <property type="molecule type" value="Genomic_DNA"/>
</dbReference>
<comment type="caution">
    <text evidence="3">The sequence shown here is derived from an EMBL/GenBank/DDBJ whole genome shotgun (WGS) entry which is preliminary data.</text>
</comment>
<proteinExistence type="predicted"/>
<name>A0A483CQX0_9EURY</name>
<feature type="domain" description="Flavinylation-associated cytochrome" evidence="2">
    <location>
        <begin position="69"/>
        <end position="143"/>
    </location>
</feature>
<accession>A0A483CQX0</accession>
<dbReference type="AlphaFoldDB" id="A0A483CQX0"/>
<keyword evidence="1" id="KW-1133">Transmembrane helix</keyword>
<keyword evidence="1" id="KW-0472">Membrane</keyword>
<gene>
    <name evidence="3" type="ORF">CUJ86_01945</name>
</gene>
<sequence length="165" mass="18266">MQLVILFYSNSDSPSDAPAHPRKGRGWPRQISADLDLQAPPRGAPVSSTNYKFRSLLSPPMQKRQINAVVDLAMLVLFIIAAISSAVLLWLLPSGGGWGGGRAATALVDLDSVLGLTRSVWVDIHTIAGIIFIVLMLLHILLHIPYFRSIRRCLFPERNERCEVR</sequence>
<evidence type="ECO:0000313" key="4">
    <source>
        <dbReference type="Proteomes" id="UP000292580"/>
    </source>
</evidence>
<evidence type="ECO:0000256" key="1">
    <source>
        <dbReference type="SAM" id="Phobius"/>
    </source>
</evidence>
<organism evidence="3 4">
    <name type="scientific">Methanofollis fontis</name>
    <dbReference type="NCBI Taxonomy" id="2052832"/>
    <lineage>
        <taxon>Archaea</taxon>
        <taxon>Methanobacteriati</taxon>
        <taxon>Methanobacteriota</taxon>
        <taxon>Stenosarchaea group</taxon>
        <taxon>Methanomicrobia</taxon>
        <taxon>Methanomicrobiales</taxon>
        <taxon>Methanomicrobiaceae</taxon>
        <taxon>Methanofollis</taxon>
    </lineage>
</organism>
<dbReference type="Proteomes" id="UP000292580">
    <property type="component" value="Unassembled WGS sequence"/>
</dbReference>
<keyword evidence="1" id="KW-0812">Transmembrane</keyword>
<dbReference type="InterPro" id="IPR025517">
    <property type="entry name" value="DUF4405"/>
</dbReference>
<evidence type="ECO:0000313" key="3">
    <source>
        <dbReference type="EMBL" id="TAJ45513.1"/>
    </source>
</evidence>
<feature type="transmembrane region" description="Helical" evidence="1">
    <location>
        <begin position="120"/>
        <end position="142"/>
    </location>
</feature>